<keyword evidence="3 7" id="KW-0812">Transmembrane</keyword>
<protein>
    <submittedName>
        <fullName evidence="8">Uncharacterized protein</fullName>
    </submittedName>
</protein>
<gene>
    <name evidence="8" type="ORF">A4U43_C02F21840</name>
</gene>
<feature type="compositionally biased region" description="Polar residues" evidence="6">
    <location>
        <begin position="69"/>
        <end position="92"/>
    </location>
</feature>
<dbReference type="InterPro" id="IPR011990">
    <property type="entry name" value="TPR-like_helical_dom_sf"/>
</dbReference>
<evidence type="ECO:0000256" key="2">
    <source>
        <dbReference type="ARBA" id="ARBA00010583"/>
    </source>
</evidence>
<feature type="transmembrane region" description="Helical" evidence="7">
    <location>
        <begin position="327"/>
        <end position="352"/>
    </location>
</feature>
<dbReference type="Gene3D" id="1.25.40.10">
    <property type="entry name" value="Tetratricopeptide repeat domain"/>
    <property type="match status" value="1"/>
</dbReference>
<dbReference type="InterPro" id="IPR001708">
    <property type="entry name" value="YidC/ALB3/OXA1/COX18"/>
</dbReference>
<keyword evidence="9" id="KW-1185">Reference proteome</keyword>
<dbReference type="SUPFAM" id="SSF48452">
    <property type="entry name" value="TPR-like"/>
    <property type="match status" value="1"/>
</dbReference>
<evidence type="ECO:0000313" key="8">
    <source>
        <dbReference type="EMBL" id="ONK78731.1"/>
    </source>
</evidence>
<dbReference type="EMBL" id="CM007382">
    <property type="protein sequence ID" value="ONK78731.1"/>
    <property type="molecule type" value="Genomic_DNA"/>
</dbReference>
<keyword evidence="4 7" id="KW-1133">Transmembrane helix</keyword>
<proteinExistence type="inferred from homology"/>
<evidence type="ECO:0000256" key="4">
    <source>
        <dbReference type="ARBA" id="ARBA00022989"/>
    </source>
</evidence>
<feature type="region of interest" description="Disordered" evidence="6">
    <location>
        <begin position="13"/>
        <end position="57"/>
    </location>
</feature>
<reference evidence="9" key="1">
    <citation type="journal article" date="2017" name="Nat. Commun.">
        <title>The asparagus genome sheds light on the origin and evolution of a young Y chromosome.</title>
        <authorList>
            <person name="Harkess A."/>
            <person name="Zhou J."/>
            <person name="Xu C."/>
            <person name="Bowers J.E."/>
            <person name="Van der Hulst R."/>
            <person name="Ayyampalayam S."/>
            <person name="Mercati F."/>
            <person name="Riccardi P."/>
            <person name="McKain M.R."/>
            <person name="Kakrana A."/>
            <person name="Tang H."/>
            <person name="Ray J."/>
            <person name="Groenendijk J."/>
            <person name="Arikit S."/>
            <person name="Mathioni S.M."/>
            <person name="Nakano M."/>
            <person name="Shan H."/>
            <person name="Telgmann-Rauber A."/>
            <person name="Kanno A."/>
            <person name="Yue Z."/>
            <person name="Chen H."/>
            <person name="Li W."/>
            <person name="Chen Y."/>
            <person name="Xu X."/>
            <person name="Zhang Y."/>
            <person name="Luo S."/>
            <person name="Chen H."/>
            <person name="Gao J."/>
            <person name="Mao Z."/>
            <person name="Pires J.C."/>
            <person name="Luo M."/>
            <person name="Kudrna D."/>
            <person name="Wing R.A."/>
            <person name="Meyers B.C."/>
            <person name="Yi K."/>
            <person name="Kong H."/>
            <person name="Lavrijsen P."/>
            <person name="Sunseri F."/>
            <person name="Falavigna A."/>
            <person name="Ye Y."/>
            <person name="Leebens-Mack J.H."/>
            <person name="Chen G."/>
        </authorList>
    </citation>
    <scope>NUCLEOTIDE SEQUENCE [LARGE SCALE GENOMIC DNA]</scope>
    <source>
        <strain evidence="9">cv. DH0086</strain>
    </source>
</reference>
<dbReference type="OrthoDB" id="2148490at2759"/>
<dbReference type="AlphaFoldDB" id="A0A5P1FPW1"/>
<organism evidence="8 9">
    <name type="scientific">Asparagus officinalis</name>
    <name type="common">Garden asparagus</name>
    <dbReference type="NCBI Taxonomy" id="4686"/>
    <lineage>
        <taxon>Eukaryota</taxon>
        <taxon>Viridiplantae</taxon>
        <taxon>Streptophyta</taxon>
        <taxon>Embryophyta</taxon>
        <taxon>Tracheophyta</taxon>
        <taxon>Spermatophyta</taxon>
        <taxon>Magnoliopsida</taxon>
        <taxon>Liliopsida</taxon>
        <taxon>Asparagales</taxon>
        <taxon>Asparagaceae</taxon>
        <taxon>Asparagoideae</taxon>
        <taxon>Asparagus</taxon>
    </lineage>
</organism>
<dbReference type="GO" id="GO:0032977">
    <property type="term" value="F:membrane insertase activity"/>
    <property type="evidence" value="ECO:0007669"/>
    <property type="project" value="InterPro"/>
</dbReference>
<evidence type="ECO:0000256" key="5">
    <source>
        <dbReference type="ARBA" id="ARBA00023136"/>
    </source>
</evidence>
<feature type="transmembrane region" description="Helical" evidence="7">
    <location>
        <begin position="165"/>
        <end position="188"/>
    </location>
</feature>
<evidence type="ECO:0000313" key="9">
    <source>
        <dbReference type="Proteomes" id="UP000243459"/>
    </source>
</evidence>
<dbReference type="GO" id="GO:0005743">
    <property type="term" value="C:mitochondrial inner membrane"/>
    <property type="evidence" value="ECO:0007669"/>
    <property type="project" value="TreeGrafter"/>
</dbReference>
<feature type="transmembrane region" description="Helical" evidence="7">
    <location>
        <begin position="235"/>
        <end position="256"/>
    </location>
</feature>
<evidence type="ECO:0000256" key="1">
    <source>
        <dbReference type="ARBA" id="ARBA00004141"/>
    </source>
</evidence>
<dbReference type="PANTHER" id="PTHR12428">
    <property type="entry name" value="OXA1"/>
    <property type="match status" value="1"/>
</dbReference>
<feature type="region of interest" description="Disordered" evidence="6">
    <location>
        <begin position="69"/>
        <end position="106"/>
    </location>
</feature>
<accession>A0A5P1FPW1</accession>
<sequence>MGPTAKLFRRHVLRRNRRRPLSPALAIQNPNRLPPLHSPVLLGGHRPSRNPNPSNLSPFRSFSWIPWSRSQKPDTGSETASEFSPTGGSDTSPVKEPPELGFGGSEVLQGDELKSADTGSGLSWVTGSDSGLEVPSDSSLDRSWYSPFQDSLIWMMDGVHDLTGIPWWLVISGSTLAFRACLFPWLVLQLKKMDKFAEFMPKLPPPLPPPLSGRSYREQYSLFQKRRRELGCPSYLWSFAFFTVQFPCFLLGMTSIRRMCLDHHPGLDSGGTLWFQDLTAFPQGLLSPTFPLLIAGLHYVNVQISFQNIKAAALPGILGLLAKYYKLYLDILAIPLCVIGFYIPQGSLIYWATNNSFTLIQQLSLKNPYIRNKLGLAPERILKKRIPAKDVMLENGNILEHVVPAESNILQRDIPAETVSPEKLLDVSLEYLAAGHQDKALPLLRIAIEKDPELVRALVAMGQILCSRKSFEEAAECFERAISKIQLEEENTLLVLATFGAGVSRIWQGRKPEGIEHLKRIADLKVPDAPMDKAMYYKGLVMLGSTLFGDGEKLEAAKYLKIAATYDPGVNAYLKECEEG</sequence>
<dbReference type="SMART" id="SM00028">
    <property type="entry name" value="TPR"/>
    <property type="match status" value="3"/>
</dbReference>
<dbReference type="OMA" id="FPEATVC"/>
<feature type="transmembrane region" description="Helical" evidence="7">
    <location>
        <begin position="285"/>
        <end position="306"/>
    </location>
</feature>
<dbReference type="GO" id="GO:0032979">
    <property type="term" value="P:protein insertion into mitochondrial inner membrane from matrix"/>
    <property type="evidence" value="ECO:0007669"/>
    <property type="project" value="TreeGrafter"/>
</dbReference>
<evidence type="ECO:0000256" key="7">
    <source>
        <dbReference type="SAM" id="Phobius"/>
    </source>
</evidence>
<dbReference type="CDD" id="cd20069">
    <property type="entry name" value="5TM_Oxa1-like"/>
    <property type="match status" value="1"/>
</dbReference>
<comment type="subcellular location">
    <subcellularLocation>
        <location evidence="1">Membrane</location>
        <topology evidence="1">Multi-pass membrane protein</topology>
    </subcellularLocation>
</comment>
<evidence type="ECO:0000256" key="6">
    <source>
        <dbReference type="SAM" id="MobiDB-lite"/>
    </source>
</evidence>
<dbReference type="InterPro" id="IPR019734">
    <property type="entry name" value="TPR_rpt"/>
</dbReference>
<dbReference type="Proteomes" id="UP000243459">
    <property type="component" value="Chromosome 2"/>
</dbReference>
<comment type="similarity">
    <text evidence="2">Belongs to the OXA1/ALB3/YidC (TC 2.A.9.2) family.</text>
</comment>
<name>A0A5P1FPW1_ASPOF</name>
<dbReference type="Gramene" id="ONK78731">
    <property type="protein sequence ID" value="ONK78731"/>
    <property type="gene ID" value="A4U43_C02F21840"/>
</dbReference>
<evidence type="ECO:0000256" key="3">
    <source>
        <dbReference type="ARBA" id="ARBA00022692"/>
    </source>
</evidence>
<keyword evidence="5 7" id="KW-0472">Membrane</keyword>
<dbReference type="PANTHER" id="PTHR12428:SF65">
    <property type="entry name" value="CYTOCHROME C OXIDASE ASSEMBLY PROTEIN COX18, MITOCHONDRIAL"/>
    <property type="match status" value="1"/>
</dbReference>